<evidence type="ECO:0000256" key="1">
    <source>
        <dbReference type="ARBA" id="ARBA00001933"/>
    </source>
</evidence>
<dbReference type="Pfam" id="PF00202">
    <property type="entry name" value="Aminotran_3"/>
    <property type="match status" value="1"/>
</dbReference>
<dbReference type="OrthoDB" id="9801052at2"/>
<gene>
    <name evidence="4" type="ORF">SAMN02745126_00087</name>
</gene>
<dbReference type="Proteomes" id="UP000190092">
    <property type="component" value="Unassembled WGS sequence"/>
</dbReference>
<keyword evidence="2 3" id="KW-0663">Pyridoxal phosphate</keyword>
<dbReference type="GO" id="GO:0030170">
    <property type="term" value="F:pyridoxal phosphate binding"/>
    <property type="evidence" value="ECO:0007669"/>
    <property type="project" value="InterPro"/>
</dbReference>
<evidence type="ECO:0000313" key="5">
    <source>
        <dbReference type="Proteomes" id="UP000190092"/>
    </source>
</evidence>
<dbReference type="STRING" id="225324.SAMN02745126_00087"/>
<dbReference type="InterPro" id="IPR015421">
    <property type="entry name" value="PyrdxlP-dep_Trfase_major"/>
</dbReference>
<dbReference type="SUPFAM" id="SSF53383">
    <property type="entry name" value="PLP-dependent transferases"/>
    <property type="match status" value="1"/>
</dbReference>
<dbReference type="Gene3D" id="3.40.640.10">
    <property type="entry name" value="Type I PLP-dependent aspartate aminotransferase-like (Major domain)"/>
    <property type="match status" value="1"/>
</dbReference>
<sequence>MPRWPDPDTKSRSLYDRALNVLPGGVTRVAPWQPPYPVYAQSCKGAWITDVDGNQIFDLINNFASLIHGHAHPAIIDAVTAQLSHGTACTMPTEREVALAELLCERVPAFDKVRFCNSGTEAVMLAVKAARAFTGRPALAKVEGAYHGTYDHVEVSLDSRPENWGNDPNPVAFVAGTPKAVLDDTVILPFNQPEAAARIIREQGARLAAVLIDLMPIYTGCVPATPEFLKAITEAARATGAIVILDEVISFRFGYSGGQGVFGIEPDLTTLAKIIGGGFPVGAVAGKEKIMAVFDHRSGKPAVASTGTFTANMVTMTAGLVGMELMTEEAFDRLNALGDRTRSKLSDAVRRSQYPAQITGHGSIFKIHTHSRPVNDYRSAWSTPEELADLAALQAGLLRRGFLISTKGNGFLSTVMTEAELDSFVDAVEGELRILATQRLLA</sequence>
<comment type="cofactor">
    <cofactor evidence="1">
        <name>pyridoxal 5'-phosphate</name>
        <dbReference type="ChEBI" id="CHEBI:597326"/>
    </cofactor>
</comment>
<name>A0A1T4JKZ6_9HYPH</name>
<dbReference type="Gene3D" id="3.90.1150.10">
    <property type="entry name" value="Aspartate Aminotransferase, domain 1"/>
    <property type="match status" value="1"/>
</dbReference>
<dbReference type="InterPro" id="IPR015424">
    <property type="entry name" value="PyrdxlP-dep_Trfase"/>
</dbReference>
<proteinExistence type="inferred from homology"/>
<reference evidence="5" key="1">
    <citation type="submission" date="2017-02" db="EMBL/GenBank/DDBJ databases">
        <authorList>
            <person name="Varghese N."/>
            <person name="Submissions S."/>
        </authorList>
    </citation>
    <scope>NUCLEOTIDE SEQUENCE [LARGE SCALE GENOMIC DNA]</scope>
    <source>
        <strain evidence="5">ATCC 27094</strain>
    </source>
</reference>
<dbReference type="GO" id="GO:0008483">
    <property type="term" value="F:transaminase activity"/>
    <property type="evidence" value="ECO:0007669"/>
    <property type="project" value="InterPro"/>
</dbReference>
<accession>A0A1T4JKZ6</accession>
<organism evidence="4 5">
    <name type="scientific">Enhydrobacter aerosaccus</name>
    <dbReference type="NCBI Taxonomy" id="225324"/>
    <lineage>
        <taxon>Bacteria</taxon>
        <taxon>Pseudomonadati</taxon>
        <taxon>Pseudomonadota</taxon>
        <taxon>Alphaproteobacteria</taxon>
        <taxon>Hyphomicrobiales</taxon>
        <taxon>Enhydrobacter</taxon>
    </lineage>
</organism>
<dbReference type="CDD" id="cd00610">
    <property type="entry name" value="OAT_like"/>
    <property type="match status" value="1"/>
</dbReference>
<dbReference type="InterPro" id="IPR005814">
    <property type="entry name" value="Aminotrans_3"/>
</dbReference>
<dbReference type="PANTHER" id="PTHR43713:SF3">
    <property type="entry name" value="GLUTAMATE-1-SEMIALDEHYDE 2,1-AMINOMUTASE 1, CHLOROPLASTIC-RELATED"/>
    <property type="match status" value="1"/>
</dbReference>
<dbReference type="EMBL" id="FUWJ01000001">
    <property type="protein sequence ID" value="SJZ30829.1"/>
    <property type="molecule type" value="Genomic_DNA"/>
</dbReference>
<dbReference type="AlphaFoldDB" id="A0A1T4JKZ6"/>
<keyword evidence="5" id="KW-1185">Reference proteome</keyword>
<dbReference type="PANTHER" id="PTHR43713">
    <property type="entry name" value="GLUTAMATE-1-SEMIALDEHYDE 2,1-AMINOMUTASE"/>
    <property type="match status" value="1"/>
</dbReference>
<protein>
    <submittedName>
        <fullName evidence="4">Glutamate-1-semialdehyde 2,1-aminomutase</fullName>
    </submittedName>
</protein>
<comment type="similarity">
    <text evidence="3">Belongs to the class-III pyridoxal-phosphate-dependent aminotransferase family.</text>
</comment>
<evidence type="ECO:0000256" key="2">
    <source>
        <dbReference type="ARBA" id="ARBA00022898"/>
    </source>
</evidence>
<evidence type="ECO:0000256" key="3">
    <source>
        <dbReference type="RuleBase" id="RU003560"/>
    </source>
</evidence>
<evidence type="ECO:0000313" key="4">
    <source>
        <dbReference type="EMBL" id="SJZ30829.1"/>
    </source>
</evidence>
<dbReference type="InterPro" id="IPR015422">
    <property type="entry name" value="PyrdxlP-dep_Trfase_small"/>
</dbReference>